<name>A0A0Q3I1U8_9HYPH</name>
<dbReference type="EMBL" id="LMAR01000056">
    <property type="protein sequence ID" value="KQK28880.1"/>
    <property type="molecule type" value="Genomic_DNA"/>
</dbReference>
<feature type="transmembrane region" description="Helical" evidence="1">
    <location>
        <begin position="292"/>
        <end position="313"/>
    </location>
</feature>
<proteinExistence type="predicted"/>
<feature type="transmembrane region" description="Helical" evidence="1">
    <location>
        <begin position="375"/>
        <end position="395"/>
    </location>
</feature>
<evidence type="ECO:0000313" key="2">
    <source>
        <dbReference type="EMBL" id="KQK28880.1"/>
    </source>
</evidence>
<reference evidence="3 5" key="2">
    <citation type="submission" date="2017-02" db="EMBL/GenBank/DDBJ databases">
        <authorList>
            <person name="Peterson S.W."/>
        </authorList>
    </citation>
    <scope>NUCLEOTIDE SEQUENCE [LARGE SCALE GENOMIC DNA]</scope>
    <source>
        <strain evidence="3 5">DSM 9653</strain>
    </source>
</reference>
<keyword evidence="4" id="KW-1185">Reference proteome</keyword>
<keyword evidence="1" id="KW-0812">Transmembrane</keyword>
<feature type="transmembrane region" description="Helical" evidence="1">
    <location>
        <begin position="144"/>
        <end position="169"/>
    </location>
</feature>
<dbReference type="RefSeq" id="WP_055729787.1">
    <property type="nucleotide sequence ID" value="NZ_FUYX01000019.1"/>
</dbReference>
<gene>
    <name evidence="2" type="ORF">ARD30_06020</name>
    <name evidence="3" type="ORF">SAMN05660750_04716</name>
</gene>
<feature type="transmembrane region" description="Helical" evidence="1">
    <location>
        <begin position="228"/>
        <end position="248"/>
    </location>
</feature>
<evidence type="ECO:0000256" key="1">
    <source>
        <dbReference type="SAM" id="Phobius"/>
    </source>
</evidence>
<dbReference type="STRING" id="53254.SAMN05660750_04716"/>
<feature type="transmembrane region" description="Helical" evidence="1">
    <location>
        <begin position="254"/>
        <end position="271"/>
    </location>
</feature>
<evidence type="ECO:0000313" key="5">
    <source>
        <dbReference type="Proteomes" id="UP000190130"/>
    </source>
</evidence>
<feature type="transmembrane region" description="Helical" evidence="1">
    <location>
        <begin position="401"/>
        <end position="420"/>
    </location>
</feature>
<keyword evidence="1" id="KW-0472">Membrane</keyword>
<feature type="transmembrane region" description="Helical" evidence="1">
    <location>
        <begin position="319"/>
        <end position="339"/>
    </location>
</feature>
<evidence type="ECO:0008006" key="6">
    <source>
        <dbReference type="Google" id="ProtNLM"/>
    </source>
</evidence>
<feature type="transmembrane region" description="Helical" evidence="1">
    <location>
        <begin position="113"/>
        <end position="137"/>
    </location>
</feature>
<protein>
    <recommendedName>
        <fullName evidence="6">Transmembrane protein</fullName>
    </recommendedName>
</protein>
<feature type="transmembrane region" description="Helical" evidence="1">
    <location>
        <begin position="83"/>
        <end position="107"/>
    </location>
</feature>
<dbReference type="Proteomes" id="UP000190130">
    <property type="component" value="Unassembled WGS sequence"/>
</dbReference>
<accession>A0A0Q3I1U8</accession>
<evidence type="ECO:0000313" key="4">
    <source>
        <dbReference type="Proteomes" id="UP000051562"/>
    </source>
</evidence>
<feature type="transmembrane region" description="Helical" evidence="1">
    <location>
        <begin position="189"/>
        <end position="216"/>
    </location>
</feature>
<keyword evidence="1" id="KW-1133">Transmembrane helix</keyword>
<evidence type="ECO:0000313" key="3">
    <source>
        <dbReference type="EMBL" id="SKC14399.1"/>
    </source>
</evidence>
<sequence length="465" mass="48413">MPMASLSRWTMSYFAAALAFLIAAEMLAFSGAGYPTASLAEPATLVIVHVVAIGWLSLAMAGALLQFVPVLVSRPLAFPQLALPALVALVAGLLLLCAGFAVLAGWIEAPLELLPLAAASLLMGFSLIVVMLAATLLSSPSVGMFAGFVLIGLACLAATALSGSAFATILSGRGDWLGSVVLLPDGLPFHALLGFGGWLGLVAFGVSYRLFVMFMMAPEPPARRIRPVVLLAGIGLGLAGAGLVAPIFGRESGTGIAVAALGMLALASAVYGRDILTLYRVRRRKALEINMLASIPAFIALGIGIALLPIAVATGAGEATIAALTFLLAFGWLGGLTLAQLVKIVSFMTWLETYAPRLGRGPAPRVGDLLAMPRTGWWFALYFGGTALATIALAAGAASGFRWAMLPCLLGTLGVVAELVRVRRLSEIKATDRPPAHERPWLLLARADERKPPHVQHRNAASPRA</sequence>
<dbReference type="OrthoDB" id="5245199at2"/>
<dbReference type="EMBL" id="FUYX01000019">
    <property type="protein sequence ID" value="SKC14399.1"/>
    <property type="molecule type" value="Genomic_DNA"/>
</dbReference>
<dbReference type="Proteomes" id="UP000051562">
    <property type="component" value="Unassembled WGS sequence"/>
</dbReference>
<feature type="transmembrane region" description="Helical" evidence="1">
    <location>
        <begin position="50"/>
        <end position="71"/>
    </location>
</feature>
<reference evidence="2 4" key="1">
    <citation type="submission" date="2015-10" db="EMBL/GenBank/DDBJ databases">
        <title>Draft genome of Bosea thiooxidans.</title>
        <authorList>
            <person name="Wang X."/>
        </authorList>
    </citation>
    <scope>NUCLEOTIDE SEQUENCE [LARGE SCALE GENOMIC DNA]</scope>
    <source>
        <strain evidence="2 4">CGMCC 9174</strain>
    </source>
</reference>
<dbReference type="AlphaFoldDB" id="A0A0Q3I1U8"/>
<organism evidence="2 4">
    <name type="scientific">Bosea thiooxidans</name>
    <dbReference type="NCBI Taxonomy" id="53254"/>
    <lineage>
        <taxon>Bacteria</taxon>
        <taxon>Pseudomonadati</taxon>
        <taxon>Pseudomonadota</taxon>
        <taxon>Alphaproteobacteria</taxon>
        <taxon>Hyphomicrobiales</taxon>
        <taxon>Boseaceae</taxon>
        <taxon>Bosea</taxon>
    </lineage>
</organism>